<dbReference type="Pfam" id="PF00072">
    <property type="entry name" value="Response_reg"/>
    <property type="match status" value="1"/>
</dbReference>
<dbReference type="RefSeq" id="WP_059755707.1">
    <property type="nucleotide sequence ID" value="NZ_LDUG01000025.1"/>
</dbReference>
<dbReference type="PROSITE" id="PS50043">
    <property type="entry name" value="HTH_LUXR_2"/>
    <property type="match status" value="1"/>
</dbReference>
<feature type="domain" description="HTH luxR-type" evidence="6">
    <location>
        <begin position="141"/>
        <end position="206"/>
    </location>
</feature>
<dbReference type="Gene3D" id="3.40.50.2300">
    <property type="match status" value="1"/>
</dbReference>
<evidence type="ECO:0000256" key="1">
    <source>
        <dbReference type="ARBA" id="ARBA00022553"/>
    </source>
</evidence>
<dbReference type="Proteomes" id="UP000064243">
    <property type="component" value="Unassembled WGS sequence"/>
</dbReference>
<dbReference type="PROSITE" id="PS50110">
    <property type="entry name" value="RESPONSE_REGULATORY"/>
    <property type="match status" value="1"/>
</dbReference>
<proteinExistence type="predicted"/>
<dbReference type="InterPro" id="IPR016032">
    <property type="entry name" value="Sig_transdc_resp-reg_C-effctor"/>
</dbReference>
<dbReference type="PROSITE" id="PS00622">
    <property type="entry name" value="HTH_LUXR_1"/>
    <property type="match status" value="1"/>
</dbReference>
<sequence>MPTPLNIILIDDHPLLRMGVAGYIEQEPDLTLTAQLANAAELRAWMAAGNTADAALLDRSLPDADGLDLVSDLRDLGIKVIMLTIADSDEEISEAISSGVDGYVIKSSEPDQVLAAIRSVCDGQSSFPLNIMQKMARGELNNSALSALTAREMEIVNHVKEGLSNKAIAYQMTLSENTVRNHLRNIMEKLGLRNRVQVATLALKEDHKRH</sequence>
<feature type="domain" description="Response regulatory" evidence="7">
    <location>
        <begin position="6"/>
        <end position="121"/>
    </location>
</feature>
<dbReference type="SMART" id="SM00448">
    <property type="entry name" value="REC"/>
    <property type="match status" value="1"/>
</dbReference>
<dbReference type="SMART" id="SM00421">
    <property type="entry name" value="HTH_LUXR"/>
    <property type="match status" value="1"/>
</dbReference>
<dbReference type="GO" id="GO:0003677">
    <property type="term" value="F:DNA binding"/>
    <property type="evidence" value="ECO:0007669"/>
    <property type="project" value="UniProtKB-KW"/>
</dbReference>
<accession>A0A106BN12</accession>
<protein>
    <submittedName>
        <fullName evidence="8">LuxR family transcriptional regulator</fullName>
    </submittedName>
</protein>
<dbReference type="InterPro" id="IPR039420">
    <property type="entry name" value="WalR-like"/>
</dbReference>
<dbReference type="SUPFAM" id="SSF52172">
    <property type="entry name" value="CheY-like"/>
    <property type="match status" value="1"/>
</dbReference>
<feature type="modified residue" description="4-aspartylphosphate" evidence="5">
    <location>
        <position position="58"/>
    </location>
</feature>
<dbReference type="InterPro" id="IPR011006">
    <property type="entry name" value="CheY-like_superfamily"/>
</dbReference>
<evidence type="ECO:0000313" key="9">
    <source>
        <dbReference type="Proteomes" id="UP000064243"/>
    </source>
</evidence>
<keyword evidence="4" id="KW-0804">Transcription</keyword>
<dbReference type="InterPro" id="IPR000792">
    <property type="entry name" value="Tscrpt_reg_LuxR_C"/>
</dbReference>
<reference evidence="8 9" key="1">
    <citation type="journal article" date="2015" name="Appl. Environ. Microbiol.">
        <title>Aerobic and Anaerobic Thiosulfate Oxidation by a Cold-Adapted, Subglacial Chemoautotroph.</title>
        <authorList>
            <person name="Harrold Z.R."/>
            <person name="Skidmore M.L."/>
            <person name="Hamilton T.L."/>
            <person name="Desch L."/>
            <person name="Amada K."/>
            <person name="van Gelder W."/>
            <person name="Glover K."/>
            <person name="Roden E.E."/>
            <person name="Boyd E.S."/>
        </authorList>
    </citation>
    <scope>NUCLEOTIDE SEQUENCE [LARGE SCALE GENOMIC DNA]</scope>
    <source>
        <strain evidence="8 9">RG</strain>
    </source>
</reference>
<dbReference type="PANTHER" id="PTHR43214">
    <property type="entry name" value="TWO-COMPONENT RESPONSE REGULATOR"/>
    <property type="match status" value="1"/>
</dbReference>
<organism evidence="8 9">
    <name type="scientific">Thiobacillus denitrificans</name>
    <dbReference type="NCBI Taxonomy" id="36861"/>
    <lineage>
        <taxon>Bacteria</taxon>
        <taxon>Pseudomonadati</taxon>
        <taxon>Pseudomonadota</taxon>
        <taxon>Betaproteobacteria</taxon>
        <taxon>Nitrosomonadales</taxon>
        <taxon>Thiobacillaceae</taxon>
        <taxon>Thiobacillus</taxon>
    </lineage>
</organism>
<dbReference type="InterPro" id="IPR058245">
    <property type="entry name" value="NreC/VraR/RcsB-like_REC"/>
</dbReference>
<keyword evidence="1 5" id="KW-0597">Phosphoprotein</keyword>
<dbReference type="SUPFAM" id="SSF46894">
    <property type="entry name" value="C-terminal effector domain of the bipartite response regulators"/>
    <property type="match status" value="1"/>
</dbReference>
<dbReference type="AlphaFoldDB" id="A0A106BN12"/>
<keyword evidence="3" id="KW-0238">DNA-binding</keyword>
<gene>
    <name evidence="8" type="ORF">ABW22_09950</name>
</gene>
<dbReference type="GO" id="GO:0000160">
    <property type="term" value="P:phosphorelay signal transduction system"/>
    <property type="evidence" value="ECO:0007669"/>
    <property type="project" value="InterPro"/>
</dbReference>
<keyword evidence="2" id="KW-0805">Transcription regulation</keyword>
<evidence type="ECO:0000256" key="5">
    <source>
        <dbReference type="PROSITE-ProRule" id="PRU00169"/>
    </source>
</evidence>
<evidence type="ECO:0000313" key="8">
    <source>
        <dbReference type="EMBL" id="KVW95486.1"/>
    </source>
</evidence>
<dbReference type="CDD" id="cd17535">
    <property type="entry name" value="REC_NarL-like"/>
    <property type="match status" value="1"/>
</dbReference>
<evidence type="ECO:0000259" key="7">
    <source>
        <dbReference type="PROSITE" id="PS50110"/>
    </source>
</evidence>
<dbReference type="InterPro" id="IPR001789">
    <property type="entry name" value="Sig_transdc_resp-reg_receiver"/>
</dbReference>
<dbReference type="CDD" id="cd06170">
    <property type="entry name" value="LuxR_C_like"/>
    <property type="match status" value="1"/>
</dbReference>
<evidence type="ECO:0000256" key="4">
    <source>
        <dbReference type="ARBA" id="ARBA00023163"/>
    </source>
</evidence>
<dbReference type="Pfam" id="PF00196">
    <property type="entry name" value="GerE"/>
    <property type="match status" value="1"/>
</dbReference>
<evidence type="ECO:0000256" key="3">
    <source>
        <dbReference type="ARBA" id="ARBA00023125"/>
    </source>
</evidence>
<dbReference type="EMBL" id="LDUG01000025">
    <property type="protein sequence ID" value="KVW95486.1"/>
    <property type="molecule type" value="Genomic_DNA"/>
</dbReference>
<name>A0A106BN12_THIDE</name>
<dbReference type="STRING" id="1123392.GCA_000376425_03137"/>
<dbReference type="OrthoDB" id="9780593at2"/>
<dbReference type="PANTHER" id="PTHR43214:SF41">
    <property type="entry name" value="NITRATE_NITRITE RESPONSE REGULATOR PROTEIN NARP"/>
    <property type="match status" value="1"/>
</dbReference>
<evidence type="ECO:0000259" key="6">
    <source>
        <dbReference type="PROSITE" id="PS50043"/>
    </source>
</evidence>
<dbReference type="PRINTS" id="PR00038">
    <property type="entry name" value="HTHLUXR"/>
</dbReference>
<comment type="caution">
    <text evidence="8">The sequence shown here is derived from an EMBL/GenBank/DDBJ whole genome shotgun (WGS) entry which is preliminary data.</text>
</comment>
<dbReference type="PATRIC" id="fig|36861.3.peg.1651"/>
<dbReference type="eggNOG" id="COG2197">
    <property type="taxonomic scope" value="Bacteria"/>
</dbReference>
<keyword evidence="9" id="KW-1185">Reference proteome</keyword>
<dbReference type="GO" id="GO:0006355">
    <property type="term" value="P:regulation of DNA-templated transcription"/>
    <property type="evidence" value="ECO:0007669"/>
    <property type="project" value="InterPro"/>
</dbReference>
<evidence type="ECO:0000256" key="2">
    <source>
        <dbReference type="ARBA" id="ARBA00023015"/>
    </source>
</evidence>